<dbReference type="CDD" id="cd03368">
    <property type="entry name" value="Ribosomal_S12"/>
    <property type="match status" value="1"/>
</dbReference>
<dbReference type="InterPro" id="IPR005679">
    <property type="entry name" value="Ribosomal_uS12_bac"/>
</dbReference>
<dbReference type="GO" id="GO:0006412">
    <property type="term" value="P:translation"/>
    <property type="evidence" value="ECO:0007669"/>
    <property type="project" value="InterPro"/>
</dbReference>
<dbReference type="GO" id="GO:0015935">
    <property type="term" value="C:small ribosomal subunit"/>
    <property type="evidence" value="ECO:0007669"/>
    <property type="project" value="InterPro"/>
</dbReference>
<dbReference type="InterPro" id="IPR012340">
    <property type="entry name" value="NA-bd_OB-fold"/>
</dbReference>
<keyword evidence="4 9" id="KW-0689">Ribosomal protein</keyword>
<dbReference type="FunFam" id="2.40.50.140:FF:000115">
    <property type="entry name" value="28S ribosomal protein S12, mitochondrial"/>
    <property type="match status" value="1"/>
</dbReference>
<dbReference type="Gene3D" id="2.40.50.140">
    <property type="entry name" value="Nucleic acid-binding proteins"/>
    <property type="match status" value="1"/>
</dbReference>
<evidence type="ECO:0000256" key="7">
    <source>
        <dbReference type="ARBA" id="ARBA00035248"/>
    </source>
</evidence>
<organism evidence="8 9">
    <name type="scientific">Hyalella azteca</name>
    <name type="common">Amphipod</name>
    <dbReference type="NCBI Taxonomy" id="294128"/>
    <lineage>
        <taxon>Eukaryota</taxon>
        <taxon>Metazoa</taxon>
        <taxon>Ecdysozoa</taxon>
        <taxon>Arthropoda</taxon>
        <taxon>Crustacea</taxon>
        <taxon>Multicrustacea</taxon>
        <taxon>Malacostraca</taxon>
        <taxon>Eumalacostraca</taxon>
        <taxon>Peracarida</taxon>
        <taxon>Amphipoda</taxon>
        <taxon>Senticaudata</taxon>
        <taxon>Talitrida</taxon>
        <taxon>Talitroidea</taxon>
        <taxon>Hyalellidae</taxon>
        <taxon>Hyalella</taxon>
    </lineage>
</organism>
<evidence type="ECO:0000313" key="8">
    <source>
        <dbReference type="Proteomes" id="UP000694843"/>
    </source>
</evidence>
<protein>
    <recommendedName>
        <fullName evidence="7">Small ribosomal subunit protein uS12m</fullName>
    </recommendedName>
</protein>
<evidence type="ECO:0000256" key="2">
    <source>
        <dbReference type="ARBA" id="ARBA00005657"/>
    </source>
</evidence>
<dbReference type="SUPFAM" id="SSF50249">
    <property type="entry name" value="Nucleic acid-binding proteins"/>
    <property type="match status" value="1"/>
</dbReference>
<dbReference type="AlphaFoldDB" id="A0A8B7NM17"/>
<evidence type="ECO:0000256" key="5">
    <source>
        <dbReference type="ARBA" id="ARBA00023128"/>
    </source>
</evidence>
<name>A0A8B7NM17_HYAAZ</name>
<accession>A0A8B7NM17</accession>
<dbReference type="GO" id="GO:0003735">
    <property type="term" value="F:structural constituent of ribosome"/>
    <property type="evidence" value="ECO:0007669"/>
    <property type="project" value="InterPro"/>
</dbReference>
<gene>
    <name evidence="9" type="primary">LOC108671654</name>
</gene>
<comment type="subcellular location">
    <subcellularLocation>
        <location evidence="1">Mitochondrion</location>
    </subcellularLocation>
</comment>
<dbReference type="GeneID" id="108671654"/>
<evidence type="ECO:0000313" key="9">
    <source>
        <dbReference type="RefSeq" id="XP_018014718.1"/>
    </source>
</evidence>
<dbReference type="Pfam" id="PF00164">
    <property type="entry name" value="Ribosom_S12_S23"/>
    <property type="match status" value="1"/>
</dbReference>
<sequence>MLKFSQLLSSVTAGLGQLSFKSNLNLSTSTLRGFSGLHLLGKGPRTDGSNAALLPATCLNLAQPLGGRLCNSHIPTNDLKLTSLCAELSRRTLHTSSSFAVNSFLRIHIMGPIIKPPRKKNPLGYGVPFRKGVVLKTVIKKPRKPNSANRKCVLLRLSNGKEMTAFVPGEGHTLQEHNVVLVHPGRLRDTPGVKIRCMRGKYDLGEVVKKTI</sequence>
<keyword evidence="5" id="KW-0496">Mitochondrion</keyword>
<keyword evidence="8" id="KW-1185">Reference proteome</keyword>
<evidence type="ECO:0000256" key="4">
    <source>
        <dbReference type="ARBA" id="ARBA00022980"/>
    </source>
</evidence>
<dbReference type="RefSeq" id="XP_018014718.1">
    <property type="nucleotide sequence ID" value="XM_018159229.2"/>
</dbReference>
<dbReference type="InterPro" id="IPR006032">
    <property type="entry name" value="Ribosomal_uS12"/>
</dbReference>
<dbReference type="PROSITE" id="PS00055">
    <property type="entry name" value="RIBOSOMAL_S12"/>
    <property type="match status" value="1"/>
</dbReference>
<evidence type="ECO:0000256" key="6">
    <source>
        <dbReference type="ARBA" id="ARBA00023274"/>
    </source>
</evidence>
<dbReference type="Proteomes" id="UP000694843">
    <property type="component" value="Unplaced"/>
</dbReference>
<keyword evidence="6" id="KW-0687">Ribonucleoprotein</keyword>
<dbReference type="KEGG" id="hazt:108671654"/>
<dbReference type="GO" id="GO:0005739">
    <property type="term" value="C:mitochondrion"/>
    <property type="evidence" value="ECO:0007669"/>
    <property type="project" value="UniProtKB-SubCell"/>
</dbReference>
<dbReference type="PRINTS" id="PR01034">
    <property type="entry name" value="RIBOSOMALS12"/>
</dbReference>
<evidence type="ECO:0000256" key="1">
    <source>
        <dbReference type="ARBA" id="ARBA00004173"/>
    </source>
</evidence>
<keyword evidence="3" id="KW-0809">Transit peptide</keyword>
<dbReference type="PANTHER" id="PTHR11652">
    <property type="entry name" value="30S RIBOSOMAL PROTEIN S12 FAMILY MEMBER"/>
    <property type="match status" value="1"/>
</dbReference>
<comment type="similarity">
    <text evidence="2">Belongs to the universal ribosomal protein uS12 family.</text>
</comment>
<dbReference type="OrthoDB" id="361013at2759"/>
<reference evidence="9" key="1">
    <citation type="submission" date="2025-08" db="UniProtKB">
        <authorList>
            <consortium name="RefSeq"/>
        </authorList>
    </citation>
    <scope>IDENTIFICATION</scope>
    <source>
        <tissue evidence="9">Whole organism</tissue>
    </source>
</reference>
<proteinExistence type="inferred from homology"/>
<evidence type="ECO:0000256" key="3">
    <source>
        <dbReference type="ARBA" id="ARBA00022946"/>
    </source>
</evidence>